<dbReference type="Proteomes" id="UP000615696">
    <property type="component" value="Segment"/>
</dbReference>
<organism evidence="1 2">
    <name type="scientific">Rhizobium phage RHph_I1_9</name>
    <dbReference type="NCBI Taxonomy" id="2509729"/>
    <lineage>
        <taxon>Viruses</taxon>
        <taxon>Duplodnaviria</taxon>
        <taxon>Heunggongvirae</taxon>
        <taxon>Uroviricota</taxon>
        <taxon>Caudoviricetes</taxon>
        <taxon>Pootjesviridae</taxon>
        <taxon>Staniewskivirinae</taxon>
        <taxon>Trinifflemingvirus</taxon>
        <taxon>Trinifflemingvirus I19</taxon>
    </lineage>
</organism>
<accession>A0A7S5UWS8</accession>
<protein>
    <submittedName>
        <fullName evidence="1">Uncharacterized protein</fullName>
    </submittedName>
</protein>
<keyword evidence="2" id="KW-1185">Reference proteome</keyword>
<reference evidence="1 2" key="1">
    <citation type="submission" date="2020-01" db="EMBL/GenBank/DDBJ databases">
        <title>Patterns of diversity and host range of bacteriophage communities associated with bean-nodulatin bacteria.</title>
        <authorList>
            <person name="Vann Cauwenberghe J."/>
            <person name="Santamaria R.I."/>
            <person name="Bustos P."/>
            <person name="Juarez S."/>
            <person name="Gonzalez V."/>
        </authorList>
    </citation>
    <scope>NUCLEOTIDE SEQUENCE [LARGE SCALE GENOMIC DNA]</scope>
    <source>
        <strain evidence="2">RHph</strain>
    </source>
</reference>
<evidence type="ECO:0000313" key="2">
    <source>
        <dbReference type="Proteomes" id="UP000615696"/>
    </source>
</evidence>
<gene>
    <name evidence="1" type="ORF">EVC04_183</name>
</gene>
<evidence type="ECO:0000313" key="1">
    <source>
        <dbReference type="EMBL" id="QIG73620.1"/>
    </source>
</evidence>
<proteinExistence type="predicted"/>
<name>A0A7S5UWS8_9CAUD</name>
<sequence>MTEASFVTTITRTVTLKINLEKLTPEIIQECNDTITYIGDTPEEHFANIAEHYNRGNWDMFDTFLEGYGDLKEFDVEVVKDTLDDVNTEKMDY</sequence>
<dbReference type="EMBL" id="MN988532">
    <property type="protein sequence ID" value="QIG73620.1"/>
    <property type="molecule type" value="Genomic_DNA"/>
</dbReference>